<dbReference type="InterPro" id="IPR013154">
    <property type="entry name" value="ADH-like_N"/>
</dbReference>
<name>A0A6M6JLQ1_9PSEU</name>
<dbReference type="RefSeq" id="WP_172163322.1">
    <property type="nucleotide sequence ID" value="NZ_CP053564.1"/>
</dbReference>
<dbReference type="GO" id="GO:0016651">
    <property type="term" value="F:oxidoreductase activity, acting on NAD(P)H"/>
    <property type="evidence" value="ECO:0007669"/>
    <property type="project" value="TreeGrafter"/>
</dbReference>
<organism evidence="4 5">
    <name type="scientific">Pseudonocardia broussonetiae</name>
    <dbReference type="NCBI Taxonomy" id="2736640"/>
    <lineage>
        <taxon>Bacteria</taxon>
        <taxon>Bacillati</taxon>
        <taxon>Actinomycetota</taxon>
        <taxon>Actinomycetes</taxon>
        <taxon>Pseudonocardiales</taxon>
        <taxon>Pseudonocardiaceae</taxon>
        <taxon>Pseudonocardia</taxon>
    </lineage>
</organism>
<keyword evidence="2" id="KW-0560">Oxidoreductase</keyword>
<reference evidence="4 5" key="1">
    <citation type="submission" date="2020-05" db="EMBL/GenBank/DDBJ databases">
        <authorList>
            <person name="Mo P."/>
        </authorList>
    </citation>
    <scope>NUCLEOTIDE SEQUENCE [LARGE SCALE GENOMIC DNA]</scope>
    <source>
        <strain evidence="4 5">Gen01</strain>
    </source>
</reference>
<dbReference type="InterPro" id="IPR013149">
    <property type="entry name" value="ADH-like_C"/>
</dbReference>
<evidence type="ECO:0000259" key="3">
    <source>
        <dbReference type="SMART" id="SM00829"/>
    </source>
</evidence>
<dbReference type="GO" id="GO:0070402">
    <property type="term" value="F:NADPH binding"/>
    <property type="evidence" value="ECO:0007669"/>
    <property type="project" value="TreeGrafter"/>
</dbReference>
<accession>A0A6M6JLQ1</accession>
<dbReference type="EMBL" id="CP053564">
    <property type="protein sequence ID" value="QJY48868.1"/>
    <property type="molecule type" value="Genomic_DNA"/>
</dbReference>
<keyword evidence="1" id="KW-0521">NADP</keyword>
<dbReference type="PANTHER" id="PTHR48106:SF18">
    <property type="entry name" value="QUINONE OXIDOREDUCTASE PIG3"/>
    <property type="match status" value="1"/>
</dbReference>
<gene>
    <name evidence="4" type="ORF">HOP40_26380</name>
</gene>
<dbReference type="Pfam" id="PF00107">
    <property type="entry name" value="ADH_zinc_N"/>
    <property type="match status" value="1"/>
</dbReference>
<protein>
    <submittedName>
        <fullName evidence="4">Zinc-binding dehydrogenase</fullName>
    </submittedName>
</protein>
<evidence type="ECO:0000313" key="5">
    <source>
        <dbReference type="Proteomes" id="UP000505377"/>
    </source>
</evidence>
<sequence>MRAVLIHRDTTGTTLAVGEAPEPALAPGSVRIAVRAGSVNYVDQFVPEGGYGTPPADGTAWVAGLDAAGEVLEVGAGVTDVRVGDRVMTMTAGGLAEQVVVDARCLVPVPDGWSDEDAAAAVVGLLTECDALTAAGAFAPGDQVLVTGATSGMGMQGVQLARSLGAARVIALARSDRADDVLRGLGADLVLHSTGSGFADDVLAATGGNGVDLTVDHVGGAYFPDIVAATAVRGRIVNVGRVAGTEVTADLEAFSLKRLTLRGVTFRTRSADELAAMYAGVRALDLTDLRPTIDRVVPWEETQEAQRLLATGSVVGKVVIRVGA</sequence>
<evidence type="ECO:0000256" key="1">
    <source>
        <dbReference type="ARBA" id="ARBA00022857"/>
    </source>
</evidence>
<dbReference type="Gene3D" id="3.90.180.10">
    <property type="entry name" value="Medium-chain alcohol dehydrogenases, catalytic domain"/>
    <property type="match status" value="1"/>
</dbReference>
<evidence type="ECO:0000256" key="2">
    <source>
        <dbReference type="ARBA" id="ARBA00023002"/>
    </source>
</evidence>
<dbReference type="InterPro" id="IPR036291">
    <property type="entry name" value="NAD(P)-bd_dom_sf"/>
</dbReference>
<keyword evidence="5" id="KW-1185">Reference proteome</keyword>
<dbReference type="Proteomes" id="UP000505377">
    <property type="component" value="Chromosome"/>
</dbReference>
<dbReference type="Gene3D" id="3.40.50.720">
    <property type="entry name" value="NAD(P)-binding Rossmann-like Domain"/>
    <property type="match status" value="1"/>
</dbReference>
<dbReference type="KEGG" id="pbro:HOP40_26380"/>
<feature type="domain" description="Enoyl reductase (ER)" evidence="3">
    <location>
        <begin position="12"/>
        <end position="320"/>
    </location>
</feature>
<dbReference type="SMART" id="SM00829">
    <property type="entry name" value="PKS_ER"/>
    <property type="match status" value="1"/>
</dbReference>
<proteinExistence type="predicted"/>
<dbReference type="AlphaFoldDB" id="A0A6M6JLQ1"/>
<dbReference type="InterPro" id="IPR020843">
    <property type="entry name" value="ER"/>
</dbReference>
<evidence type="ECO:0000313" key="4">
    <source>
        <dbReference type="EMBL" id="QJY48868.1"/>
    </source>
</evidence>
<dbReference type="PANTHER" id="PTHR48106">
    <property type="entry name" value="QUINONE OXIDOREDUCTASE PIG3-RELATED"/>
    <property type="match status" value="1"/>
</dbReference>
<dbReference type="Pfam" id="PF08240">
    <property type="entry name" value="ADH_N"/>
    <property type="match status" value="1"/>
</dbReference>
<dbReference type="SUPFAM" id="SSF51735">
    <property type="entry name" value="NAD(P)-binding Rossmann-fold domains"/>
    <property type="match status" value="1"/>
</dbReference>
<dbReference type="SUPFAM" id="SSF50129">
    <property type="entry name" value="GroES-like"/>
    <property type="match status" value="1"/>
</dbReference>
<dbReference type="InterPro" id="IPR011032">
    <property type="entry name" value="GroES-like_sf"/>
</dbReference>